<feature type="binding site" evidence="8">
    <location>
        <position position="105"/>
    </location>
    <ligand>
        <name>Mg(2+)</name>
        <dbReference type="ChEBI" id="CHEBI:18420"/>
    </ligand>
</feature>
<dbReference type="InterPro" id="IPR002716">
    <property type="entry name" value="PIN_dom"/>
</dbReference>
<dbReference type="InterPro" id="IPR022907">
    <property type="entry name" value="VapC_family"/>
</dbReference>
<sequence length="141" mass="15739">MKYLLDTNVLSELVSKAPNQAVIEWLDALEPHAVYLSVISIGEIRKGIEKLPASKRREQVMAWLEHDLLFRFQGNIVELTLEVMLTWGALVGRLEANGTPLPAIDSLIAALALHGDFVLVTRNDEDFKHTGVTIVNPWKLA</sequence>
<comment type="similarity">
    <text evidence="7 8">Belongs to the PINc/VapC protein family.</text>
</comment>
<dbReference type="EMBL" id="NQWI01000053">
    <property type="protein sequence ID" value="PDW02746.1"/>
    <property type="molecule type" value="Genomic_DNA"/>
</dbReference>
<dbReference type="RefSeq" id="WP_097644404.1">
    <property type="nucleotide sequence ID" value="NZ_NQWI01000053.1"/>
</dbReference>
<evidence type="ECO:0000256" key="1">
    <source>
        <dbReference type="ARBA" id="ARBA00001946"/>
    </source>
</evidence>
<evidence type="ECO:0000256" key="5">
    <source>
        <dbReference type="ARBA" id="ARBA00022801"/>
    </source>
</evidence>
<dbReference type="InterPro" id="IPR029060">
    <property type="entry name" value="PIN-like_dom_sf"/>
</dbReference>
<evidence type="ECO:0000313" key="10">
    <source>
        <dbReference type="EMBL" id="PDW02746.1"/>
    </source>
</evidence>
<name>A0A2A6RIM5_9CHLR</name>
<reference evidence="11" key="1">
    <citation type="submission" date="2017-08" db="EMBL/GenBank/DDBJ databases">
        <authorList>
            <person name="Grouzdev D.S."/>
            <person name="Gaisin V.A."/>
            <person name="Rysina M.S."/>
            <person name="Gorlenko V.M."/>
        </authorList>
    </citation>
    <scope>NUCLEOTIDE SEQUENCE [LARGE SCALE GENOMIC DNA]</scope>
    <source>
        <strain evidence="11">Kir15-3F</strain>
    </source>
</reference>
<keyword evidence="5 8" id="KW-0378">Hydrolase</keyword>
<accession>A0A2A6RIM5</accession>
<evidence type="ECO:0000256" key="3">
    <source>
        <dbReference type="ARBA" id="ARBA00022722"/>
    </source>
</evidence>
<dbReference type="HAMAP" id="MF_00265">
    <property type="entry name" value="VapC_Nob1"/>
    <property type="match status" value="1"/>
</dbReference>
<dbReference type="GO" id="GO:0004540">
    <property type="term" value="F:RNA nuclease activity"/>
    <property type="evidence" value="ECO:0007669"/>
    <property type="project" value="InterPro"/>
</dbReference>
<keyword evidence="11" id="KW-1185">Reference proteome</keyword>
<dbReference type="EC" id="3.1.-.-" evidence="8"/>
<dbReference type="GO" id="GO:0000287">
    <property type="term" value="F:magnesium ion binding"/>
    <property type="evidence" value="ECO:0007669"/>
    <property type="project" value="UniProtKB-UniRule"/>
</dbReference>
<feature type="domain" description="PIN" evidence="9">
    <location>
        <begin position="3"/>
        <end position="131"/>
    </location>
</feature>
<dbReference type="AlphaFoldDB" id="A0A2A6RIM5"/>
<organism evidence="10 11">
    <name type="scientific">Candidatus Viridilinea mediisalina</name>
    <dbReference type="NCBI Taxonomy" id="2024553"/>
    <lineage>
        <taxon>Bacteria</taxon>
        <taxon>Bacillati</taxon>
        <taxon>Chloroflexota</taxon>
        <taxon>Chloroflexia</taxon>
        <taxon>Chloroflexales</taxon>
        <taxon>Chloroflexineae</taxon>
        <taxon>Oscillochloridaceae</taxon>
        <taxon>Candidatus Viridilinea</taxon>
    </lineage>
</organism>
<keyword evidence="8" id="KW-0800">Toxin</keyword>
<dbReference type="GO" id="GO:0016787">
    <property type="term" value="F:hydrolase activity"/>
    <property type="evidence" value="ECO:0007669"/>
    <property type="project" value="UniProtKB-KW"/>
</dbReference>
<dbReference type="PANTHER" id="PTHR33653">
    <property type="entry name" value="RIBONUCLEASE VAPC2"/>
    <property type="match status" value="1"/>
</dbReference>
<dbReference type="SUPFAM" id="SSF88723">
    <property type="entry name" value="PIN domain-like"/>
    <property type="match status" value="1"/>
</dbReference>
<dbReference type="OrthoDB" id="9815354at2"/>
<dbReference type="GO" id="GO:0090729">
    <property type="term" value="F:toxin activity"/>
    <property type="evidence" value="ECO:0007669"/>
    <property type="project" value="UniProtKB-KW"/>
</dbReference>
<feature type="binding site" evidence="8">
    <location>
        <position position="6"/>
    </location>
    <ligand>
        <name>Mg(2+)</name>
        <dbReference type="ChEBI" id="CHEBI:18420"/>
    </ligand>
</feature>
<keyword evidence="4 8" id="KW-0479">Metal-binding</keyword>
<evidence type="ECO:0000256" key="4">
    <source>
        <dbReference type="ARBA" id="ARBA00022723"/>
    </source>
</evidence>
<comment type="caution">
    <text evidence="10">The sequence shown here is derived from an EMBL/GenBank/DDBJ whole genome shotgun (WGS) entry which is preliminary data.</text>
</comment>
<keyword evidence="6 8" id="KW-0460">Magnesium</keyword>
<evidence type="ECO:0000256" key="2">
    <source>
        <dbReference type="ARBA" id="ARBA00022649"/>
    </source>
</evidence>
<protein>
    <recommendedName>
        <fullName evidence="8">Ribonuclease VapC</fullName>
        <shortName evidence="8">RNase VapC</shortName>
        <ecNumber evidence="8">3.1.-.-</ecNumber>
    </recommendedName>
    <alternativeName>
        <fullName evidence="8">Toxin VapC</fullName>
    </alternativeName>
</protein>
<evidence type="ECO:0000256" key="8">
    <source>
        <dbReference type="HAMAP-Rule" id="MF_00265"/>
    </source>
</evidence>
<proteinExistence type="inferred from homology"/>
<dbReference type="Gene3D" id="3.40.50.1010">
    <property type="entry name" value="5'-nuclease"/>
    <property type="match status" value="1"/>
</dbReference>
<dbReference type="Proteomes" id="UP000220527">
    <property type="component" value="Unassembled WGS sequence"/>
</dbReference>
<evidence type="ECO:0000256" key="6">
    <source>
        <dbReference type="ARBA" id="ARBA00022842"/>
    </source>
</evidence>
<comment type="function">
    <text evidence="8">Toxic component of a toxin-antitoxin (TA) system. An RNase.</text>
</comment>
<dbReference type="InterPro" id="IPR050556">
    <property type="entry name" value="Type_II_TA_system_RNase"/>
</dbReference>
<comment type="cofactor">
    <cofactor evidence="1 8">
        <name>Mg(2+)</name>
        <dbReference type="ChEBI" id="CHEBI:18420"/>
    </cofactor>
</comment>
<dbReference type="CDD" id="cd18746">
    <property type="entry name" value="PIN_VapC4-5_FitB-like"/>
    <property type="match status" value="1"/>
</dbReference>
<evidence type="ECO:0000313" key="11">
    <source>
        <dbReference type="Proteomes" id="UP000220527"/>
    </source>
</evidence>
<dbReference type="PANTHER" id="PTHR33653:SF1">
    <property type="entry name" value="RIBONUCLEASE VAPC2"/>
    <property type="match status" value="1"/>
</dbReference>
<gene>
    <name evidence="8" type="primary">vapC</name>
    <name evidence="10" type="ORF">CJ255_12310</name>
</gene>
<dbReference type="Pfam" id="PF01850">
    <property type="entry name" value="PIN"/>
    <property type="match status" value="1"/>
</dbReference>
<keyword evidence="3 8" id="KW-0540">Nuclease</keyword>
<evidence type="ECO:0000259" key="9">
    <source>
        <dbReference type="Pfam" id="PF01850"/>
    </source>
</evidence>
<evidence type="ECO:0000256" key="7">
    <source>
        <dbReference type="ARBA" id="ARBA00038093"/>
    </source>
</evidence>
<keyword evidence="2 8" id="KW-1277">Toxin-antitoxin system</keyword>